<sequence>MRRVLWRNLVSLSTLLLAVACAGDKDTNDTEAVIASGGAVTGFCDGVLQIARAESAGFASLRAKPIGMSAWTGRVIPKGFRSCSVEGSARFRAEYVCWGDDAQGDDGSALQGAFDQTSKAVDSCLASSTPGHRYQRSQTFEFAGGERIALWRDMAGGPGPGFSLKIEENLSRAGRYSIRLGTMTLR</sequence>
<keyword evidence="1" id="KW-0732">Signal</keyword>
<gene>
    <name evidence="2" type="ORF">SAMN07250955_10793</name>
</gene>
<proteinExistence type="predicted"/>
<dbReference type="PROSITE" id="PS51257">
    <property type="entry name" value="PROKAR_LIPOPROTEIN"/>
    <property type="match status" value="1"/>
</dbReference>
<evidence type="ECO:0000313" key="2">
    <source>
        <dbReference type="EMBL" id="SNB70006.1"/>
    </source>
</evidence>
<feature type="signal peptide" evidence="1">
    <location>
        <begin position="1"/>
        <end position="22"/>
    </location>
</feature>
<reference evidence="2 3" key="1">
    <citation type="submission" date="2017-06" db="EMBL/GenBank/DDBJ databases">
        <authorList>
            <person name="Kim H.J."/>
            <person name="Triplett B.A."/>
        </authorList>
    </citation>
    <scope>NUCLEOTIDE SEQUENCE [LARGE SCALE GENOMIC DNA]</scope>
    <source>
        <strain evidence="2 3">B29T1</strain>
    </source>
</reference>
<dbReference type="OrthoDB" id="7376320at2"/>
<evidence type="ECO:0000313" key="3">
    <source>
        <dbReference type="Proteomes" id="UP000197065"/>
    </source>
</evidence>
<name>A0A212RCN2_9PROT</name>
<accession>A0A212RCN2</accession>
<dbReference type="EMBL" id="FYEH01000007">
    <property type="protein sequence ID" value="SNB70006.1"/>
    <property type="molecule type" value="Genomic_DNA"/>
</dbReference>
<organism evidence="2 3">
    <name type="scientific">Arboricoccus pini</name>
    <dbReference type="NCBI Taxonomy" id="1963835"/>
    <lineage>
        <taxon>Bacteria</taxon>
        <taxon>Pseudomonadati</taxon>
        <taxon>Pseudomonadota</taxon>
        <taxon>Alphaproteobacteria</taxon>
        <taxon>Geminicoccales</taxon>
        <taxon>Geminicoccaceae</taxon>
        <taxon>Arboricoccus</taxon>
    </lineage>
</organism>
<evidence type="ECO:0000256" key="1">
    <source>
        <dbReference type="SAM" id="SignalP"/>
    </source>
</evidence>
<dbReference type="RefSeq" id="WP_088561662.1">
    <property type="nucleotide sequence ID" value="NZ_FYEH01000007.1"/>
</dbReference>
<feature type="chain" id="PRO_5012397423" evidence="1">
    <location>
        <begin position="23"/>
        <end position="186"/>
    </location>
</feature>
<protein>
    <submittedName>
        <fullName evidence="2">Uncharacterized protein</fullName>
    </submittedName>
</protein>
<dbReference type="Proteomes" id="UP000197065">
    <property type="component" value="Unassembled WGS sequence"/>
</dbReference>
<keyword evidence="3" id="KW-1185">Reference proteome</keyword>
<dbReference type="AlphaFoldDB" id="A0A212RCN2"/>